<protein>
    <recommendedName>
        <fullName evidence="13">CD109 antigen</fullName>
    </recommendedName>
</protein>
<evidence type="ECO:0000256" key="7">
    <source>
        <dbReference type="ARBA" id="ARBA00023180"/>
    </source>
</evidence>
<feature type="domain" description="Alpha-macroglobulin receptor-binding" evidence="10">
    <location>
        <begin position="1466"/>
        <end position="1550"/>
    </location>
</feature>
<dbReference type="SMART" id="SM01361">
    <property type="entry name" value="A2M_recep"/>
    <property type="match status" value="1"/>
</dbReference>
<dbReference type="InterPro" id="IPR041813">
    <property type="entry name" value="A2M_TED"/>
</dbReference>
<dbReference type="Gene3D" id="2.60.40.1930">
    <property type="match status" value="2"/>
</dbReference>
<dbReference type="OrthoDB" id="9998011at2759"/>
<dbReference type="Gene3D" id="2.60.40.1940">
    <property type="match status" value="1"/>
</dbReference>
<keyword evidence="12" id="KW-1185">Reference proteome</keyword>
<evidence type="ECO:0000259" key="9">
    <source>
        <dbReference type="SMART" id="SM01360"/>
    </source>
</evidence>
<evidence type="ECO:0000313" key="11">
    <source>
        <dbReference type="EMBL" id="KAB0393628.1"/>
    </source>
</evidence>
<keyword evidence="4" id="KW-0722">Serine protease inhibitor</keyword>
<keyword evidence="3" id="KW-0732">Signal</keyword>
<evidence type="ECO:0000256" key="6">
    <source>
        <dbReference type="ARBA" id="ARBA00023157"/>
    </source>
</evidence>
<dbReference type="SUPFAM" id="SSF48239">
    <property type="entry name" value="Terpenoid cyclases/Protein prenyltransferases"/>
    <property type="match status" value="1"/>
</dbReference>
<dbReference type="GO" id="GO:0004867">
    <property type="term" value="F:serine-type endopeptidase inhibitor activity"/>
    <property type="evidence" value="ECO:0007669"/>
    <property type="project" value="UniProtKB-KW"/>
</dbReference>
<dbReference type="InterPro" id="IPR013783">
    <property type="entry name" value="Ig-like_fold"/>
</dbReference>
<dbReference type="InterPro" id="IPR019742">
    <property type="entry name" value="MacrogloblnA2_CS"/>
</dbReference>
<dbReference type="Gene3D" id="1.50.10.20">
    <property type="match status" value="1"/>
</dbReference>
<dbReference type="InterPro" id="IPR050473">
    <property type="entry name" value="A2M/Complement_sys"/>
</dbReference>
<reference evidence="11 12" key="1">
    <citation type="journal article" date="2019" name="PLoS ONE">
        <title>Genomic analyses reveal an absence of contemporary introgressive admixture between fin whales and blue whales, despite known hybrids.</title>
        <authorList>
            <person name="Westbury M.V."/>
            <person name="Petersen B."/>
            <person name="Lorenzen E.D."/>
        </authorList>
    </citation>
    <scope>NUCLEOTIDE SEQUENCE [LARGE SCALE GENOMIC DNA]</scope>
    <source>
        <strain evidence="11">FinWhale-01</strain>
    </source>
</reference>
<dbReference type="InterPro" id="IPR008930">
    <property type="entry name" value="Terpenoid_cyclase/PrenylTrfase"/>
</dbReference>
<dbReference type="InterPro" id="IPR011625">
    <property type="entry name" value="A2M_N_BRD"/>
</dbReference>
<dbReference type="PANTHER" id="PTHR11412">
    <property type="entry name" value="MACROGLOBULIN / COMPLEMENT"/>
    <property type="match status" value="1"/>
</dbReference>
<evidence type="ECO:0000256" key="4">
    <source>
        <dbReference type="ARBA" id="ARBA00022900"/>
    </source>
</evidence>
<dbReference type="Gene3D" id="2.60.40.10">
    <property type="entry name" value="Immunoglobulins"/>
    <property type="match status" value="1"/>
</dbReference>
<evidence type="ECO:0000259" key="8">
    <source>
        <dbReference type="SMART" id="SM01359"/>
    </source>
</evidence>
<dbReference type="SMART" id="SM01359">
    <property type="entry name" value="A2M_N_2"/>
    <property type="match status" value="1"/>
</dbReference>
<dbReference type="InterPro" id="IPR036595">
    <property type="entry name" value="A-macroglobulin_rcpt-bd_sf"/>
</dbReference>
<name>A0A643C114_BALPH</name>
<dbReference type="Gene3D" id="2.20.130.20">
    <property type="match status" value="1"/>
</dbReference>
<dbReference type="SMART" id="SM01360">
    <property type="entry name" value="A2M"/>
    <property type="match status" value="1"/>
</dbReference>
<dbReference type="FunFam" id="2.60.40.1930:FF:000003">
    <property type="entry name" value="CD109 molecule"/>
    <property type="match status" value="1"/>
</dbReference>
<accession>A0A643C114</accession>
<dbReference type="InterPro" id="IPR009048">
    <property type="entry name" value="A-macroglobulin_rcpt-bd"/>
</dbReference>
<evidence type="ECO:0000259" key="10">
    <source>
        <dbReference type="SMART" id="SM01361"/>
    </source>
</evidence>
<dbReference type="PROSITE" id="PS00477">
    <property type="entry name" value="ALPHA_2_MACROGLOBULIN"/>
    <property type="match status" value="1"/>
</dbReference>
<dbReference type="InterPro" id="IPR011626">
    <property type="entry name" value="Alpha-macroglobulin_TED"/>
</dbReference>
<evidence type="ECO:0000256" key="2">
    <source>
        <dbReference type="ARBA" id="ARBA00022690"/>
    </source>
</evidence>
<dbReference type="Proteomes" id="UP000437017">
    <property type="component" value="Unassembled WGS sequence"/>
</dbReference>
<dbReference type="SUPFAM" id="SSF49410">
    <property type="entry name" value="Alpha-macroglobulin receptor domain"/>
    <property type="match status" value="1"/>
</dbReference>
<evidence type="ECO:0000256" key="1">
    <source>
        <dbReference type="ARBA" id="ARBA00010952"/>
    </source>
</evidence>
<comment type="caution">
    <text evidence="11">The sequence shown here is derived from an EMBL/GenBank/DDBJ whole genome shotgun (WGS) entry which is preliminary data.</text>
</comment>
<dbReference type="FunFam" id="2.60.40.1940:FF:000003">
    <property type="entry name" value="CD109 isoform 1"/>
    <property type="match status" value="1"/>
</dbReference>
<dbReference type="SUPFAM" id="SSF81296">
    <property type="entry name" value="E set domains"/>
    <property type="match status" value="1"/>
</dbReference>
<keyword evidence="6" id="KW-1015">Disulfide bond</keyword>
<evidence type="ECO:0000313" key="12">
    <source>
        <dbReference type="Proteomes" id="UP000437017"/>
    </source>
</evidence>
<dbReference type="GO" id="GO:0005615">
    <property type="term" value="C:extracellular space"/>
    <property type="evidence" value="ECO:0007669"/>
    <property type="project" value="InterPro"/>
</dbReference>
<keyword evidence="7" id="KW-0325">Glycoprotein</keyword>
<dbReference type="Pfam" id="PF07678">
    <property type="entry name" value="TED_complement"/>
    <property type="match status" value="1"/>
</dbReference>
<gene>
    <name evidence="11" type="ORF">E2I00_016830</name>
</gene>
<dbReference type="CDD" id="cd02897">
    <property type="entry name" value="A2M_2"/>
    <property type="match status" value="1"/>
</dbReference>
<evidence type="ECO:0000256" key="3">
    <source>
        <dbReference type="ARBA" id="ARBA00022729"/>
    </source>
</evidence>
<dbReference type="FunFam" id="1.50.10.20:FF:000001">
    <property type="entry name" value="CD109 isoform 1"/>
    <property type="match status" value="1"/>
</dbReference>
<feature type="domain" description="Alpha-2-macroglobulin" evidence="9">
    <location>
        <begin position="790"/>
        <end position="931"/>
    </location>
</feature>
<evidence type="ECO:0000256" key="5">
    <source>
        <dbReference type="ARBA" id="ARBA00022966"/>
    </source>
</evidence>
<organism evidence="11 12">
    <name type="scientific">Balaenoptera physalus</name>
    <name type="common">Fin whale</name>
    <name type="synonym">Balaena physalus</name>
    <dbReference type="NCBI Taxonomy" id="9770"/>
    <lineage>
        <taxon>Eukaryota</taxon>
        <taxon>Metazoa</taxon>
        <taxon>Chordata</taxon>
        <taxon>Craniata</taxon>
        <taxon>Vertebrata</taxon>
        <taxon>Euteleostomi</taxon>
        <taxon>Mammalia</taxon>
        <taxon>Eutheria</taxon>
        <taxon>Laurasiatheria</taxon>
        <taxon>Artiodactyla</taxon>
        <taxon>Whippomorpha</taxon>
        <taxon>Cetacea</taxon>
        <taxon>Mysticeti</taxon>
        <taxon>Balaenopteridae</taxon>
        <taxon>Balaenoptera</taxon>
    </lineage>
</organism>
<dbReference type="Gene3D" id="2.60.40.690">
    <property type="entry name" value="Alpha-macroglobulin, receptor-binding domain"/>
    <property type="match status" value="1"/>
</dbReference>
<proteinExistence type="inferred from homology"/>
<dbReference type="Gene3D" id="2.60.120.1540">
    <property type="match status" value="1"/>
</dbReference>
<evidence type="ECO:0008006" key="13">
    <source>
        <dbReference type="Google" id="ProtNLM"/>
    </source>
</evidence>
<dbReference type="Pfam" id="PF07703">
    <property type="entry name" value="A2M_BRD"/>
    <property type="match status" value="1"/>
</dbReference>
<dbReference type="Pfam" id="PF00207">
    <property type="entry name" value="A2M"/>
    <property type="match status" value="2"/>
</dbReference>
<dbReference type="Pfam" id="PF07677">
    <property type="entry name" value="A2M_recep"/>
    <property type="match status" value="1"/>
</dbReference>
<dbReference type="InterPro" id="IPR014756">
    <property type="entry name" value="Ig_E-set"/>
</dbReference>
<dbReference type="InterPro" id="IPR047565">
    <property type="entry name" value="Alpha-macroglob_thiol-ester_cl"/>
</dbReference>
<dbReference type="PANTHER" id="PTHR11412:SF136">
    <property type="entry name" value="CD109 ANTIGEN"/>
    <property type="match status" value="1"/>
</dbReference>
<dbReference type="Gene3D" id="6.20.50.160">
    <property type="match status" value="1"/>
</dbReference>
<keyword evidence="5" id="KW-0882">Thioester bond</keyword>
<dbReference type="InterPro" id="IPR041555">
    <property type="entry name" value="MG3"/>
</dbReference>
<dbReference type="EMBL" id="SGJD01003076">
    <property type="protein sequence ID" value="KAB0393628.1"/>
    <property type="molecule type" value="Genomic_DNA"/>
</dbReference>
<comment type="similarity">
    <text evidence="1">Belongs to the protease inhibitor I39 (alpha-2-macroglobulin) family.</text>
</comment>
<dbReference type="Pfam" id="PF17791">
    <property type="entry name" value="MG3"/>
    <property type="match status" value="1"/>
</dbReference>
<dbReference type="SMART" id="SM01419">
    <property type="entry name" value="Thiol-ester_cl"/>
    <property type="match status" value="1"/>
</dbReference>
<sequence length="1600" mass="178388">MERTSLMTGAWEDGKKSMKRLDMSSQNRDGLEMLRCLRSQGKEEDREGFSAELSDVRSGTARSVASLEGAGMWADEGTRADSNNLPLNSGDEIYELRVTGRAQDEILFSNSTRLSFETKRMTVFIQTDKPLYKPKQEVKFRVVTLFSDFKPYKTSLNILIKPVCPYTTEISVSNAVMAAGTLFSTLAALPEKLLLLVQMSDLVGTAASWGAVREMCTFTKIIHRRTMNCACCCNPFASATGLCLAVGKTYRRGKTGGERGELYLTGCQLLAAALGTKVEPEMSTEVLGGFSLMADFFHSLTFIFLLNAGQRVKDQTYYQSFQVSEYVLPKFEVALQTPLYCSLNSVTLNGTVTAKYTYGKPVKGDLTLTFLPLSFWGVKKNITKTFKINGSANFSFHDEEMKKVMDFSDGLSEHVNLSSPGPVEILATVTESLTGISRNASSNVFFKQHDYIIEIFDYATVLKPSLNFTATVKVTRSDGNQLTPEERRNNVVIMVTQRNYTEYWSRWDGGNQEIGAVQIVNHTVPPNGIFKVEFPILDDSSELQLKASFLDTVSSMAVHDMFKSPSKTYIQLKTRDENIKVGSPFELVLSGNKELKEFSYMVVSRGQLVAVGKQNSTTFSLTPENSWAPKACIIVYYIEDDGEIINDVLKVPVQLVFKNKIQLFWSKANAEPSERVSLKISVTQPDSIVGIVAVDKSVNLMNVSNDITMENVVHELELYNTGYYLGMFMNSFAVFQECGLWVLTDANLVKDFIDVYDRIAFLEENEGYLVDFHDFSLGSSPRVRKHFPETWIWLDTSMGLCWPILKCVSSRFGDFYVYLDFSSRTSQEFEVTVPDSITSWVATAFVISEDLGLGLTTTPVEASGHFYVKLVISVTGFVRFAFNCIKCELQSFQPFFIFLNLPYSVIRGEEFALEVTIFNYLKDATEVKVIIEKSDAFDILMASNEINATGHQQTVLVPSEDGATVLFPVRPTHLGEMPITVTAVSPAASDAVTQRILVKAEGIEKSYSQSVLLDLTDSKLQTTLKTLSFSFPPHIVSGSERVQITAIGDILGSSISGLTSLIRMPYGCGEQNMINFAPNIYVLDYLTKKKQLTENLKEKALSFMRQGYQRELLYRREDGSFSAFGNDDPSGSTWLSAFVLRCFLEADPYIDIDQNVLHRTYTWLKGHQKSNGEFWEPGRVIHSELQGGNKSPVTLTAYIVTSLLGYKKYQPNIDVQESINFLESEFNRGISDNYTLALVTYALSSVRSPKAKDALNMLTWRAEQEDHYYFSPAGGMQFWVSSVSRLSESWQPSSLDIEVAAYALLSHFLQHQISEGIPIMRWLSRQRNSLGGFASTQDTIVALKALSEFAALMNIEETNIQVTVVGSGSLSPVKFVISTQNRFLLQTAELAVVQPTAVNISASGFGFAICQLNVIYNVKDSRSSIIQRSIQDQEAFDLDIAVKDDKDDINHLNLNVCTRFLGPARSGMALMEINLLSGFTVSSDAISLSETVKKVEHDHGKLHLYLDSVNETQFCVDIPSVRNFRVSNTQDASVSIMDYYEPRRQAVRSYNSRAQLSSCDLCGDAHTCGPCDSAASASLPHPNACLLVCFTLLFSLPCWL</sequence>
<dbReference type="InterPro" id="IPR001599">
    <property type="entry name" value="Macroglobln_a2"/>
</dbReference>
<feature type="domain" description="Alpha-2-macroglobulin bait region" evidence="8">
    <location>
        <begin position="570"/>
        <end position="701"/>
    </location>
</feature>
<dbReference type="FunFam" id="2.60.40.10:FF:000155">
    <property type="entry name" value="complement C3 isoform X1"/>
    <property type="match status" value="1"/>
</dbReference>
<keyword evidence="2" id="KW-0646">Protease inhibitor</keyword>
<dbReference type="FunFam" id="2.60.40.690:FF:000005">
    <property type="entry name" value="CD109 molecule"/>
    <property type="match status" value="1"/>
</dbReference>